<keyword evidence="14" id="KW-1185">Reference proteome</keyword>
<evidence type="ECO:0000256" key="2">
    <source>
        <dbReference type="ARBA" id="ARBA00005184"/>
    </source>
</evidence>
<protein>
    <recommendedName>
        <fullName evidence="4 11">Pectinesterase</fullName>
        <ecNumber evidence="4 11">3.1.1.11</ecNumber>
    </recommendedName>
</protein>
<evidence type="ECO:0000256" key="10">
    <source>
        <dbReference type="PROSITE-ProRule" id="PRU10040"/>
    </source>
</evidence>
<evidence type="ECO:0000256" key="1">
    <source>
        <dbReference type="ARBA" id="ARBA00004613"/>
    </source>
</evidence>
<evidence type="ECO:0000256" key="6">
    <source>
        <dbReference type="ARBA" id="ARBA00022729"/>
    </source>
</evidence>
<keyword evidence="6 11" id="KW-0732">Signal</keyword>
<evidence type="ECO:0000256" key="4">
    <source>
        <dbReference type="ARBA" id="ARBA00013229"/>
    </source>
</evidence>
<dbReference type="GO" id="GO:0045490">
    <property type="term" value="P:pectin catabolic process"/>
    <property type="evidence" value="ECO:0007669"/>
    <property type="project" value="UniProtKB-UniRule"/>
</dbReference>
<dbReference type="InterPro" id="IPR018040">
    <property type="entry name" value="Pectinesterase_Tyr_AS"/>
</dbReference>
<dbReference type="PANTHER" id="PTHR31321">
    <property type="entry name" value="ACYL-COA THIOESTER HYDROLASE YBHC-RELATED"/>
    <property type="match status" value="1"/>
</dbReference>
<comment type="subcellular location">
    <subcellularLocation>
        <location evidence="1 11">Secreted</location>
    </subcellularLocation>
</comment>
<reference evidence="13" key="1">
    <citation type="journal article" date="2020" name="Stud. Mycol.">
        <title>101 Dothideomycetes genomes: a test case for predicting lifestyles and emergence of pathogens.</title>
        <authorList>
            <person name="Haridas S."/>
            <person name="Albert R."/>
            <person name="Binder M."/>
            <person name="Bloem J."/>
            <person name="Labutti K."/>
            <person name="Salamov A."/>
            <person name="Andreopoulos B."/>
            <person name="Baker S."/>
            <person name="Barry K."/>
            <person name="Bills G."/>
            <person name="Bluhm B."/>
            <person name="Cannon C."/>
            <person name="Castanera R."/>
            <person name="Culley D."/>
            <person name="Daum C."/>
            <person name="Ezra D."/>
            <person name="Gonzalez J."/>
            <person name="Henrissat B."/>
            <person name="Kuo A."/>
            <person name="Liang C."/>
            <person name="Lipzen A."/>
            <person name="Lutzoni F."/>
            <person name="Magnuson J."/>
            <person name="Mondo S."/>
            <person name="Nolan M."/>
            <person name="Ohm R."/>
            <person name="Pangilinan J."/>
            <person name="Park H.-J."/>
            <person name="Ramirez L."/>
            <person name="Alfaro M."/>
            <person name="Sun H."/>
            <person name="Tritt A."/>
            <person name="Yoshinaga Y."/>
            <person name="Zwiers L.-H."/>
            <person name="Turgeon B."/>
            <person name="Goodwin S."/>
            <person name="Spatafora J."/>
            <person name="Crous P."/>
            <person name="Grigoriev I."/>
        </authorList>
    </citation>
    <scope>NUCLEOTIDE SEQUENCE</scope>
    <source>
        <strain evidence="13">ATCC 36951</strain>
    </source>
</reference>
<accession>A0A6A6C421</accession>
<dbReference type="Proteomes" id="UP000799537">
    <property type="component" value="Unassembled WGS sequence"/>
</dbReference>
<feature type="chain" id="PRO_5025712557" description="Pectinesterase" evidence="11">
    <location>
        <begin position="17"/>
        <end position="328"/>
    </location>
</feature>
<keyword evidence="7 11" id="KW-0378">Hydrolase</keyword>
<dbReference type="RefSeq" id="XP_033662664.1">
    <property type="nucleotide sequence ID" value="XM_033818359.1"/>
</dbReference>
<proteinExistence type="inferred from homology"/>
<dbReference type="GO" id="GO:0005576">
    <property type="term" value="C:extracellular region"/>
    <property type="evidence" value="ECO:0007669"/>
    <property type="project" value="UniProtKB-SubCell"/>
</dbReference>
<comment type="function">
    <text evidence="11">Involved in maceration and soft-rotting of plant tissue.</text>
</comment>
<dbReference type="PROSITE" id="PS00503">
    <property type="entry name" value="PECTINESTERASE_2"/>
    <property type="match status" value="1"/>
</dbReference>
<evidence type="ECO:0000256" key="9">
    <source>
        <dbReference type="ARBA" id="ARBA00047928"/>
    </source>
</evidence>
<evidence type="ECO:0000313" key="14">
    <source>
        <dbReference type="Proteomes" id="UP000799537"/>
    </source>
</evidence>
<sequence>MRLLASLAPLIGLAYSASRTTAPSGALVVGSSGDYSTIQDAVDALSSSSSSEQSIFIEAGTYKEQVYVKKISGPVTIYGYTEDTTSYSANKVTITYGLSQEDVDNNDATATLRVWTSNFKLYNVNVVNSYGEGSQALALSANAANQGYYACQFKGYQDTILAEIGAQLYAQSYIEGATDFIFGQEGQAWFEQVTIGVLEASLGYITASGRDSSSSDSYYVINNSKVAAAPGNSVESGAYYLGRPWRAYARVAFQATSMTDVINSAGWKIWNTDDPRTDGVEFGEFENKGAGSEGTRADFATKLSAAVAIGDVLGSDYADASWVDVSYL</sequence>
<evidence type="ECO:0000256" key="8">
    <source>
        <dbReference type="ARBA" id="ARBA00023085"/>
    </source>
</evidence>
<evidence type="ECO:0000259" key="12">
    <source>
        <dbReference type="Pfam" id="PF01095"/>
    </source>
</evidence>
<feature type="domain" description="Pectinesterase catalytic" evidence="12">
    <location>
        <begin position="31"/>
        <end position="294"/>
    </location>
</feature>
<dbReference type="EMBL" id="ML993617">
    <property type="protein sequence ID" value="KAF2161775.1"/>
    <property type="molecule type" value="Genomic_DNA"/>
</dbReference>
<dbReference type="UniPathway" id="UPA00545">
    <property type="reaction ID" value="UER00823"/>
</dbReference>
<evidence type="ECO:0000256" key="5">
    <source>
        <dbReference type="ARBA" id="ARBA00022525"/>
    </source>
</evidence>
<keyword evidence="11" id="KW-0961">Cell wall biogenesis/degradation</keyword>
<dbReference type="InterPro" id="IPR012334">
    <property type="entry name" value="Pectin_lyas_fold"/>
</dbReference>
<dbReference type="PROSITE" id="PS00800">
    <property type="entry name" value="PECTINESTERASE_1"/>
    <property type="match status" value="1"/>
</dbReference>
<dbReference type="PANTHER" id="PTHR31321:SF127">
    <property type="entry name" value="PECTINESTERASE"/>
    <property type="match status" value="1"/>
</dbReference>
<dbReference type="Pfam" id="PF01095">
    <property type="entry name" value="Pectinesterase"/>
    <property type="match status" value="1"/>
</dbReference>
<gene>
    <name evidence="13" type="ORF">M409DRAFT_69576</name>
</gene>
<dbReference type="InterPro" id="IPR000070">
    <property type="entry name" value="Pectinesterase_cat"/>
</dbReference>
<comment type="similarity">
    <text evidence="3">Belongs to the pectinesterase family.</text>
</comment>
<dbReference type="FunFam" id="2.160.20.10:FF:000014">
    <property type="entry name" value="Pectinesterase"/>
    <property type="match status" value="1"/>
</dbReference>
<organism evidence="13 14">
    <name type="scientific">Zasmidium cellare ATCC 36951</name>
    <dbReference type="NCBI Taxonomy" id="1080233"/>
    <lineage>
        <taxon>Eukaryota</taxon>
        <taxon>Fungi</taxon>
        <taxon>Dikarya</taxon>
        <taxon>Ascomycota</taxon>
        <taxon>Pezizomycotina</taxon>
        <taxon>Dothideomycetes</taxon>
        <taxon>Dothideomycetidae</taxon>
        <taxon>Mycosphaerellales</taxon>
        <taxon>Mycosphaerellaceae</taxon>
        <taxon>Zasmidium</taxon>
    </lineage>
</organism>
<dbReference type="InterPro" id="IPR033131">
    <property type="entry name" value="Pectinesterase_Asp_AS"/>
</dbReference>
<feature type="active site" evidence="10">
    <location>
        <position position="179"/>
    </location>
</feature>
<evidence type="ECO:0000313" key="13">
    <source>
        <dbReference type="EMBL" id="KAF2161775.1"/>
    </source>
</evidence>
<dbReference type="OrthoDB" id="2019149at2759"/>
<evidence type="ECO:0000256" key="3">
    <source>
        <dbReference type="ARBA" id="ARBA00008891"/>
    </source>
</evidence>
<keyword evidence="8 11" id="KW-0063">Aspartyl esterase</keyword>
<dbReference type="GO" id="GO:0042545">
    <property type="term" value="P:cell wall modification"/>
    <property type="evidence" value="ECO:0007669"/>
    <property type="project" value="UniProtKB-UniRule"/>
</dbReference>
<dbReference type="GO" id="GO:0030599">
    <property type="term" value="F:pectinesterase activity"/>
    <property type="evidence" value="ECO:0007669"/>
    <property type="project" value="UniProtKB-UniRule"/>
</dbReference>
<dbReference type="EC" id="3.1.1.11" evidence="4 11"/>
<comment type="pathway">
    <text evidence="2 11">Glycan metabolism; pectin degradation; 2-dehydro-3-deoxy-D-gluconate from pectin: step 1/5.</text>
</comment>
<comment type="catalytic activity">
    <reaction evidence="9 11">
        <text>[(1-&gt;4)-alpha-D-galacturonosyl methyl ester](n) + n H2O = [(1-&gt;4)-alpha-D-galacturonosyl](n) + n methanol + n H(+)</text>
        <dbReference type="Rhea" id="RHEA:22380"/>
        <dbReference type="Rhea" id="RHEA-COMP:14570"/>
        <dbReference type="Rhea" id="RHEA-COMP:14573"/>
        <dbReference type="ChEBI" id="CHEBI:15377"/>
        <dbReference type="ChEBI" id="CHEBI:15378"/>
        <dbReference type="ChEBI" id="CHEBI:17790"/>
        <dbReference type="ChEBI" id="CHEBI:140522"/>
        <dbReference type="ChEBI" id="CHEBI:140523"/>
        <dbReference type="EC" id="3.1.1.11"/>
    </reaction>
</comment>
<name>A0A6A6C421_ZASCE</name>
<keyword evidence="5 11" id="KW-0964">Secreted</keyword>
<evidence type="ECO:0000256" key="7">
    <source>
        <dbReference type="ARBA" id="ARBA00022801"/>
    </source>
</evidence>
<dbReference type="Gene3D" id="2.160.20.10">
    <property type="entry name" value="Single-stranded right-handed beta-helix, Pectin lyase-like"/>
    <property type="match status" value="1"/>
</dbReference>
<feature type="signal peptide" evidence="11">
    <location>
        <begin position="1"/>
        <end position="16"/>
    </location>
</feature>
<dbReference type="GeneID" id="54571631"/>
<evidence type="ECO:0000256" key="11">
    <source>
        <dbReference type="RuleBase" id="RU000589"/>
    </source>
</evidence>
<dbReference type="AlphaFoldDB" id="A0A6A6C421"/>
<dbReference type="SUPFAM" id="SSF51126">
    <property type="entry name" value="Pectin lyase-like"/>
    <property type="match status" value="1"/>
</dbReference>
<dbReference type="InterPro" id="IPR011050">
    <property type="entry name" value="Pectin_lyase_fold/virulence"/>
</dbReference>